<dbReference type="STRING" id="1960309.SAMN03159343_1489"/>
<dbReference type="OrthoDB" id="3688893at2"/>
<keyword evidence="2" id="KW-0418">Kinase</keyword>
<organism evidence="6 7">
    <name type="scientific">Klenkia marina</name>
    <dbReference type="NCBI Taxonomy" id="1960309"/>
    <lineage>
        <taxon>Bacteria</taxon>
        <taxon>Bacillati</taxon>
        <taxon>Actinomycetota</taxon>
        <taxon>Actinomycetes</taxon>
        <taxon>Geodermatophilales</taxon>
        <taxon>Geodermatophilaceae</taxon>
        <taxon>Klenkia</taxon>
    </lineage>
</organism>
<keyword evidence="4" id="KW-0804">Transcription</keyword>
<dbReference type="Pfam" id="PF13185">
    <property type="entry name" value="GAF_2"/>
    <property type="match status" value="1"/>
</dbReference>
<evidence type="ECO:0000256" key="3">
    <source>
        <dbReference type="ARBA" id="ARBA00023015"/>
    </source>
</evidence>
<dbReference type="Pfam" id="PF03861">
    <property type="entry name" value="ANTAR"/>
    <property type="match status" value="1"/>
</dbReference>
<evidence type="ECO:0000256" key="2">
    <source>
        <dbReference type="ARBA" id="ARBA00022777"/>
    </source>
</evidence>
<dbReference type="PROSITE" id="PS50921">
    <property type="entry name" value="ANTAR"/>
    <property type="match status" value="1"/>
</dbReference>
<evidence type="ECO:0000259" key="5">
    <source>
        <dbReference type="PROSITE" id="PS50921"/>
    </source>
</evidence>
<keyword evidence="1" id="KW-0808">Transferase</keyword>
<gene>
    <name evidence="6" type="ORF">SAMN03159343_1489</name>
</gene>
<dbReference type="InterPro" id="IPR036388">
    <property type="entry name" value="WH-like_DNA-bd_sf"/>
</dbReference>
<dbReference type="InterPro" id="IPR011006">
    <property type="entry name" value="CheY-like_superfamily"/>
</dbReference>
<reference evidence="7" key="1">
    <citation type="submission" date="2016-10" db="EMBL/GenBank/DDBJ databases">
        <authorList>
            <person name="Varghese N."/>
            <person name="Submissions S."/>
        </authorList>
    </citation>
    <scope>NUCLEOTIDE SEQUENCE [LARGE SCALE GENOMIC DNA]</scope>
    <source>
        <strain evidence="7">DSM 45722</strain>
    </source>
</reference>
<dbReference type="InterPro" id="IPR029016">
    <property type="entry name" value="GAF-like_dom_sf"/>
</dbReference>
<dbReference type="Proteomes" id="UP000198981">
    <property type="component" value="Unassembled WGS sequence"/>
</dbReference>
<dbReference type="RefSeq" id="WP_092801743.1">
    <property type="nucleotide sequence ID" value="NZ_FMUH01000002.1"/>
</dbReference>
<evidence type="ECO:0000256" key="1">
    <source>
        <dbReference type="ARBA" id="ARBA00022679"/>
    </source>
</evidence>
<dbReference type="EMBL" id="FMUH01000002">
    <property type="protein sequence ID" value="SCX44872.1"/>
    <property type="molecule type" value="Genomic_DNA"/>
</dbReference>
<feature type="domain" description="ANTAR" evidence="5">
    <location>
        <begin position="191"/>
        <end position="252"/>
    </location>
</feature>
<keyword evidence="3" id="KW-0805">Transcription regulation</keyword>
<dbReference type="InterPro" id="IPR003018">
    <property type="entry name" value="GAF"/>
</dbReference>
<evidence type="ECO:0000313" key="6">
    <source>
        <dbReference type="EMBL" id="SCX44872.1"/>
    </source>
</evidence>
<dbReference type="Gene3D" id="3.30.450.40">
    <property type="match status" value="1"/>
</dbReference>
<keyword evidence="7" id="KW-1185">Reference proteome</keyword>
<dbReference type="AlphaFoldDB" id="A0A1G4XUI2"/>
<dbReference type="GO" id="GO:0003723">
    <property type="term" value="F:RNA binding"/>
    <property type="evidence" value="ECO:0007669"/>
    <property type="project" value="InterPro"/>
</dbReference>
<dbReference type="GO" id="GO:0016301">
    <property type="term" value="F:kinase activity"/>
    <property type="evidence" value="ECO:0007669"/>
    <property type="project" value="UniProtKB-KW"/>
</dbReference>
<dbReference type="InterPro" id="IPR012074">
    <property type="entry name" value="GAF_ANTAR"/>
</dbReference>
<protein>
    <submittedName>
        <fullName evidence="6">ANTAR domain-containing protein</fullName>
    </submittedName>
</protein>
<dbReference type="SUPFAM" id="SSF52172">
    <property type="entry name" value="CheY-like"/>
    <property type="match status" value="1"/>
</dbReference>
<proteinExistence type="predicted"/>
<dbReference type="InterPro" id="IPR005561">
    <property type="entry name" value="ANTAR"/>
</dbReference>
<accession>A0A1G4XUI2</accession>
<sequence length="259" mass="27251">MGPDLPHGAGEHPARSDAAVDAAVAALHRLFLADHSVPSVLQRVVELAAAVLPGVAEASITILQAAGDGATVASSGVMAYELDETQYRSGDGPCLSAAEAGDGPVLLADTAEEVRWPAFVRHARELGAGSVLSVPVELPRSPEERAQHRRRVRAALNLYATTPGAFDDVAVRACQRYTDGAATAVANMRALAASRATVDGLREAIEARLVIEQAKGMVMARLHCTADEAFEVLSRNSQQTRRKLRDLAVDVVAGRAHPS</sequence>
<evidence type="ECO:0000256" key="4">
    <source>
        <dbReference type="ARBA" id="ARBA00023163"/>
    </source>
</evidence>
<evidence type="ECO:0000313" key="7">
    <source>
        <dbReference type="Proteomes" id="UP000198981"/>
    </source>
</evidence>
<name>A0A1G4XUI2_9ACTN</name>
<dbReference type="Gene3D" id="1.10.10.10">
    <property type="entry name" value="Winged helix-like DNA-binding domain superfamily/Winged helix DNA-binding domain"/>
    <property type="match status" value="1"/>
</dbReference>
<dbReference type="SUPFAM" id="SSF55781">
    <property type="entry name" value="GAF domain-like"/>
    <property type="match status" value="1"/>
</dbReference>
<dbReference type="SMART" id="SM00065">
    <property type="entry name" value="GAF"/>
    <property type="match status" value="1"/>
</dbReference>
<dbReference type="SMART" id="SM01012">
    <property type="entry name" value="ANTAR"/>
    <property type="match status" value="1"/>
</dbReference>
<dbReference type="PIRSF" id="PIRSF036625">
    <property type="entry name" value="GAF_ANTAR"/>
    <property type="match status" value="1"/>
</dbReference>